<dbReference type="InterPro" id="IPR000008">
    <property type="entry name" value="C2_dom"/>
</dbReference>
<reference evidence="4 5" key="1">
    <citation type="submission" date="2019-09" db="EMBL/GenBank/DDBJ databases">
        <title>A chromosome-level genome assembly of the Chinese tupelo Nyssa sinensis.</title>
        <authorList>
            <person name="Yang X."/>
            <person name="Kang M."/>
            <person name="Yang Y."/>
            <person name="Xiong H."/>
            <person name="Wang M."/>
            <person name="Zhang Z."/>
            <person name="Wang Z."/>
            <person name="Wu H."/>
            <person name="Ma T."/>
            <person name="Liu J."/>
            <person name="Xi Z."/>
        </authorList>
    </citation>
    <scope>NUCLEOTIDE SEQUENCE [LARGE SCALE GENOMIC DNA]</scope>
    <source>
        <strain evidence="4">J267</strain>
        <tissue evidence="4">Leaf</tissue>
    </source>
</reference>
<evidence type="ECO:0000259" key="3">
    <source>
        <dbReference type="PROSITE" id="PS50004"/>
    </source>
</evidence>
<dbReference type="Pfam" id="PF00168">
    <property type="entry name" value="C2"/>
    <property type="match status" value="1"/>
</dbReference>
<keyword evidence="2" id="KW-0106">Calcium</keyword>
<dbReference type="PANTHER" id="PTHR46502">
    <property type="entry name" value="C2 DOMAIN-CONTAINING"/>
    <property type="match status" value="1"/>
</dbReference>
<accession>A0A5J4ZFI5</accession>
<gene>
    <name evidence="4" type="ORF">F0562_016715</name>
</gene>
<sequence>MASGKLEVQLVDAQGIKEKGFLGCLNCFNPRNHVSMMDPYVLIQYGNQERTSSVAQGKGKKLIWNEAFTFDVEHPGSEDHTYKLVFRIMDKHKLSQDDYVGQTT</sequence>
<dbReference type="AlphaFoldDB" id="A0A5J4ZFI5"/>
<dbReference type="SUPFAM" id="SSF49562">
    <property type="entry name" value="C2 domain (Calcium/lipid-binding domain, CaLB)"/>
    <property type="match status" value="1"/>
</dbReference>
<dbReference type="EMBL" id="CM018051">
    <property type="protein sequence ID" value="KAA8516422.1"/>
    <property type="molecule type" value="Genomic_DNA"/>
</dbReference>
<dbReference type="OrthoDB" id="419768at2759"/>
<keyword evidence="5" id="KW-1185">Reference proteome</keyword>
<evidence type="ECO:0000256" key="1">
    <source>
        <dbReference type="ARBA" id="ARBA00022723"/>
    </source>
</evidence>
<proteinExistence type="predicted"/>
<dbReference type="PANTHER" id="PTHR46502:SF15">
    <property type="entry name" value="16 KDA PHLOEM PROTEIN 1"/>
    <property type="match status" value="1"/>
</dbReference>
<dbReference type="PROSITE" id="PS50004">
    <property type="entry name" value="C2"/>
    <property type="match status" value="1"/>
</dbReference>
<dbReference type="GO" id="GO:0046872">
    <property type="term" value="F:metal ion binding"/>
    <property type="evidence" value="ECO:0007669"/>
    <property type="project" value="UniProtKB-KW"/>
</dbReference>
<dbReference type="InterPro" id="IPR035892">
    <property type="entry name" value="C2_domain_sf"/>
</dbReference>
<feature type="domain" description="C2" evidence="3">
    <location>
        <begin position="1"/>
        <end position="104"/>
    </location>
</feature>
<keyword evidence="1" id="KW-0479">Metal-binding</keyword>
<evidence type="ECO:0000313" key="5">
    <source>
        <dbReference type="Proteomes" id="UP000325577"/>
    </source>
</evidence>
<dbReference type="Proteomes" id="UP000325577">
    <property type="component" value="Linkage Group LG8"/>
</dbReference>
<name>A0A5J4ZFI5_9ASTE</name>
<organism evidence="4 5">
    <name type="scientific">Nyssa sinensis</name>
    <dbReference type="NCBI Taxonomy" id="561372"/>
    <lineage>
        <taxon>Eukaryota</taxon>
        <taxon>Viridiplantae</taxon>
        <taxon>Streptophyta</taxon>
        <taxon>Embryophyta</taxon>
        <taxon>Tracheophyta</taxon>
        <taxon>Spermatophyta</taxon>
        <taxon>Magnoliopsida</taxon>
        <taxon>eudicotyledons</taxon>
        <taxon>Gunneridae</taxon>
        <taxon>Pentapetalae</taxon>
        <taxon>asterids</taxon>
        <taxon>Cornales</taxon>
        <taxon>Nyssaceae</taxon>
        <taxon>Nyssa</taxon>
    </lineage>
</organism>
<evidence type="ECO:0000313" key="4">
    <source>
        <dbReference type="EMBL" id="KAA8516422.1"/>
    </source>
</evidence>
<dbReference type="Gene3D" id="2.60.40.150">
    <property type="entry name" value="C2 domain"/>
    <property type="match status" value="1"/>
</dbReference>
<evidence type="ECO:0000256" key="2">
    <source>
        <dbReference type="ARBA" id="ARBA00022837"/>
    </source>
</evidence>
<protein>
    <recommendedName>
        <fullName evidence="3">C2 domain-containing protein</fullName>
    </recommendedName>
</protein>